<proteinExistence type="predicted"/>
<evidence type="ECO:0000313" key="2">
    <source>
        <dbReference type="Proteomes" id="UP001524570"/>
    </source>
</evidence>
<organism evidence="1 2">
    <name type="scientific">Methylomonas rosea</name>
    <dbReference type="NCBI Taxonomy" id="2952227"/>
    <lineage>
        <taxon>Bacteria</taxon>
        <taxon>Pseudomonadati</taxon>
        <taxon>Pseudomonadota</taxon>
        <taxon>Gammaproteobacteria</taxon>
        <taxon>Methylococcales</taxon>
        <taxon>Methylococcaceae</taxon>
        <taxon>Methylomonas</taxon>
    </lineage>
</organism>
<name>A0ABT1TYD5_9GAMM</name>
<accession>A0ABT1TYD5</accession>
<keyword evidence="2" id="KW-1185">Reference proteome</keyword>
<sequence length="63" mass="6920">MSIEKPISIRCICSSLLDISQVLGKDLPSNKQEKANNITKNIDLKITIEGLKLISIQKIKAGI</sequence>
<evidence type="ECO:0000313" key="1">
    <source>
        <dbReference type="EMBL" id="MCQ8119785.1"/>
    </source>
</evidence>
<gene>
    <name evidence="1" type="ORF">NP589_20370</name>
</gene>
<dbReference type="EMBL" id="JANIBL010000093">
    <property type="protein sequence ID" value="MCQ8119785.1"/>
    <property type="molecule type" value="Genomic_DNA"/>
</dbReference>
<comment type="caution">
    <text evidence="1">The sequence shown here is derived from an EMBL/GenBank/DDBJ whole genome shotgun (WGS) entry which is preliminary data.</text>
</comment>
<dbReference type="RefSeq" id="WP_256608613.1">
    <property type="nucleotide sequence ID" value="NZ_JANIBL010000093.1"/>
</dbReference>
<dbReference type="Proteomes" id="UP001524570">
    <property type="component" value="Unassembled WGS sequence"/>
</dbReference>
<protein>
    <submittedName>
        <fullName evidence="1">Uncharacterized protein</fullName>
    </submittedName>
</protein>
<reference evidence="1 2" key="1">
    <citation type="submission" date="2022-07" db="EMBL/GenBank/DDBJ databases">
        <title>Methylomonas rivi sp. nov., Methylomonas rosea sp. nov., Methylomonas aureus sp. nov. and Methylomonas subterranea sp. nov., four novel methanotrophs isolated from a freshwater creek and the deep terrestrial subsurface.</title>
        <authorList>
            <person name="Abin C."/>
            <person name="Sankaranarayanan K."/>
            <person name="Garner C."/>
            <person name="Sindelar R."/>
            <person name="Kotary K."/>
            <person name="Garner R."/>
            <person name="Barclay S."/>
            <person name="Lawson P."/>
            <person name="Krumholz L."/>
        </authorList>
    </citation>
    <scope>NUCLEOTIDE SEQUENCE [LARGE SCALE GENOMIC DNA]</scope>
    <source>
        <strain evidence="1 2">WSC-7</strain>
    </source>
</reference>